<name>A0A1X2HFP5_SYNRA</name>
<evidence type="ECO:0000313" key="1">
    <source>
        <dbReference type="EMBL" id="ORY97774.1"/>
    </source>
</evidence>
<dbReference type="InParanoid" id="A0A1X2HFP5"/>
<keyword evidence="2" id="KW-1185">Reference proteome</keyword>
<sequence>MEQECTQRWMSCTNPHNSICSREDMVYASAINPTITIKICYRFSDVTTPINKFAAYEMMRKVETFCDASHQPGSQDPVTMSPVAKTLSRCVPRRLDSFSQPFKRRPSSDIMGTRNLIHPRRYERRRVRVLLAVLLDLRPRRTQTKHQTLFVGEII</sequence>
<gene>
    <name evidence="1" type="ORF">BCR43DRAFT_251640</name>
</gene>
<evidence type="ECO:0000313" key="2">
    <source>
        <dbReference type="Proteomes" id="UP000242180"/>
    </source>
</evidence>
<proteinExistence type="predicted"/>
<accession>A0A1X2HFP5</accession>
<comment type="caution">
    <text evidence="1">The sequence shown here is derived from an EMBL/GenBank/DDBJ whole genome shotgun (WGS) entry which is preliminary data.</text>
</comment>
<reference evidence="1 2" key="1">
    <citation type="submission" date="2016-07" db="EMBL/GenBank/DDBJ databases">
        <title>Pervasive Adenine N6-methylation of Active Genes in Fungi.</title>
        <authorList>
            <consortium name="DOE Joint Genome Institute"/>
            <person name="Mondo S.J."/>
            <person name="Dannebaum R.O."/>
            <person name="Kuo R.C."/>
            <person name="Labutti K."/>
            <person name="Haridas S."/>
            <person name="Kuo A."/>
            <person name="Salamov A."/>
            <person name="Ahrendt S.R."/>
            <person name="Lipzen A."/>
            <person name="Sullivan W."/>
            <person name="Andreopoulos W.B."/>
            <person name="Clum A."/>
            <person name="Lindquist E."/>
            <person name="Daum C."/>
            <person name="Ramamoorthy G.K."/>
            <person name="Gryganskyi A."/>
            <person name="Culley D."/>
            <person name="Magnuson J.K."/>
            <person name="James T.Y."/>
            <person name="O'Malley M.A."/>
            <person name="Stajich J.E."/>
            <person name="Spatafora J.W."/>
            <person name="Visel A."/>
            <person name="Grigoriev I.V."/>
        </authorList>
    </citation>
    <scope>NUCLEOTIDE SEQUENCE [LARGE SCALE GENOMIC DNA]</scope>
    <source>
        <strain evidence="1 2">NRRL 2496</strain>
    </source>
</reference>
<protein>
    <submittedName>
        <fullName evidence="1">Uncharacterized protein</fullName>
    </submittedName>
</protein>
<dbReference type="Proteomes" id="UP000242180">
    <property type="component" value="Unassembled WGS sequence"/>
</dbReference>
<organism evidence="1 2">
    <name type="scientific">Syncephalastrum racemosum</name>
    <name type="common">Filamentous fungus</name>
    <dbReference type="NCBI Taxonomy" id="13706"/>
    <lineage>
        <taxon>Eukaryota</taxon>
        <taxon>Fungi</taxon>
        <taxon>Fungi incertae sedis</taxon>
        <taxon>Mucoromycota</taxon>
        <taxon>Mucoromycotina</taxon>
        <taxon>Mucoromycetes</taxon>
        <taxon>Mucorales</taxon>
        <taxon>Syncephalastraceae</taxon>
        <taxon>Syncephalastrum</taxon>
    </lineage>
</organism>
<dbReference type="EMBL" id="MCGN01000004">
    <property type="protein sequence ID" value="ORY97774.1"/>
    <property type="molecule type" value="Genomic_DNA"/>
</dbReference>
<dbReference type="AlphaFoldDB" id="A0A1X2HFP5"/>